<feature type="binding site" evidence="4">
    <location>
        <begin position="90"/>
        <end position="93"/>
    </location>
    <ligand>
        <name>substrate</name>
    </ligand>
</feature>
<comment type="catalytic activity">
    <reaction evidence="1 4">
        <text>adenosine 3',5'-bisphosphate + H2O = AMP + phosphate</text>
        <dbReference type="Rhea" id="RHEA:10040"/>
        <dbReference type="ChEBI" id="CHEBI:15377"/>
        <dbReference type="ChEBI" id="CHEBI:43474"/>
        <dbReference type="ChEBI" id="CHEBI:58343"/>
        <dbReference type="ChEBI" id="CHEBI:456215"/>
        <dbReference type="EC" id="3.1.3.7"/>
    </reaction>
</comment>
<reference evidence="5 6" key="1">
    <citation type="submission" date="2021-01" db="EMBL/GenBank/DDBJ databases">
        <title>Genome sequencing of Joostella atrarenae M1-2 (= KCTC 23194).</title>
        <authorList>
            <person name="Zakaria M.R."/>
            <person name="Lam M.Q."/>
            <person name="Chong C.S."/>
        </authorList>
    </citation>
    <scope>NUCLEOTIDE SEQUENCE [LARGE SCALE GENOMIC DNA]</scope>
    <source>
        <strain evidence="5 6">M1-2</strain>
    </source>
</reference>
<evidence type="ECO:0000256" key="1">
    <source>
        <dbReference type="ARBA" id="ARBA00001625"/>
    </source>
</evidence>
<keyword evidence="2 4" id="KW-0479">Metal-binding</keyword>
<dbReference type="Pfam" id="PF00459">
    <property type="entry name" value="Inositol_P"/>
    <property type="match status" value="1"/>
</dbReference>
<feature type="binding site" evidence="4">
    <location>
        <position position="88"/>
    </location>
    <ligand>
        <name>Mg(2+)</name>
        <dbReference type="ChEBI" id="CHEBI:18420"/>
        <label>1</label>
    </ligand>
</feature>
<keyword evidence="6" id="KW-1185">Reference proteome</keyword>
<evidence type="ECO:0000256" key="3">
    <source>
        <dbReference type="ARBA" id="ARBA00022842"/>
    </source>
</evidence>
<dbReference type="EC" id="3.1.3.7" evidence="4"/>
<dbReference type="Gene3D" id="3.30.540.10">
    <property type="entry name" value="Fructose-1,6-Bisphosphatase, subunit A, domain 1"/>
    <property type="match status" value="1"/>
</dbReference>
<feature type="binding site" evidence="4">
    <location>
        <position position="91"/>
    </location>
    <ligand>
        <name>Mg(2+)</name>
        <dbReference type="ChEBI" id="CHEBI:18420"/>
        <label>2</label>
    </ligand>
</feature>
<dbReference type="InterPro" id="IPR050725">
    <property type="entry name" value="CysQ/Inositol_MonoPase"/>
</dbReference>
<dbReference type="PANTHER" id="PTHR43028:SF5">
    <property type="entry name" value="3'(2'),5'-BISPHOSPHATE NUCLEOTIDASE 1"/>
    <property type="match status" value="1"/>
</dbReference>
<evidence type="ECO:0000313" key="5">
    <source>
        <dbReference type="EMBL" id="MCF8714912.1"/>
    </source>
</evidence>
<dbReference type="RefSeq" id="WP_236958878.1">
    <property type="nucleotide sequence ID" value="NZ_JAETXX010000004.1"/>
</dbReference>
<comment type="similarity">
    <text evidence="4">Belongs to the inositol monophosphatase superfamily. CysQ family.</text>
</comment>
<sequence>MKDDIRSLLNIIVRASIEAGAEILKIYDQDDFGIQQKNDASPITLADKNANAVINKHLKPTEIPIISEENNIAEFEERKSWSRCWIVDPLDGTKEFIKRNGEFTVNIALVENGLPIMGVIYVPVSGDLYFGIVSEGKAYKINTFNFSIDFLDKATPLSGKERNTSVVKVMGSRSHLSSETEKYINKIKESGKEVSFVSIGSSIKFCYLADGKASIYPRFSPTMEWDTCAGDAICSALGLKVVDAVSKKRLLYNKKELVNPSFIVN</sequence>
<dbReference type="NCBIfam" id="TIGR01331">
    <property type="entry name" value="bisphos_cysQ"/>
    <property type="match status" value="1"/>
</dbReference>
<feature type="binding site" evidence="4">
    <location>
        <position position="68"/>
    </location>
    <ligand>
        <name>Mg(2+)</name>
        <dbReference type="ChEBI" id="CHEBI:18420"/>
        <label>1</label>
    </ligand>
</feature>
<dbReference type="CDD" id="cd01638">
    <property type="entry name" value="CysQ"/>
    <property type="match status" value="1"/>
</dbReference>
<proteinExistence type="inferred from homology"/>
<protein>
    <recommendedName>
        <fullName evidence="4">3'(2'),5'-bisphosphate nucleotidase CysQ</fullName>
        <ecNumber evidence="4">3.1.3.7</ecNumber>
    </recommendedName>
    <alternativeName>
        <fullName evidence="4">3'(2'),5-bisphosphonucleoside 3'(2')-phosphohydrolase</fullName>
    </alternativeName>
    <alternativeName>
        <fullName evidence="4">3'-phosphoadenosine 5'-phosphate phosphatase</fullName>
        <shortName evidence="4">PAP phosphatase</shortName>
    </alternativeName>
</protein>
<dbReference type="GO" id="GO:0008441">
    <property type="term" value="F:3'(2'),5'-bisphosphate nucleotidase activity"/>
    <property type="evidence" value="ECO:0007669"/>
    <property type="project" value="UniProtKB-EC"/>
</dbReference>
<feature type="binding site" evidence="4">
    <location>
        <position position="226"/>
    </location>
    <ligand>
        <name>substrate</name>
    </ligand>
</feature>
<comment type="caution">
    <text evidence="5">The sequence shown here is derived from an EMBL/GenBank/DDBJ whole genome shotgun (WGS) entry which is preliminary data.</text>
</comment>
<evidence type="ECO:0000313" key="6">
    <source>
        <dbReference type="Proteomes" id="UP000829517"/>
    </source>
</evidence>
<dbReference type="PANTHER" id="PTHR43028">
    <property type="entry name" value="3'(2'),5'-BISPHOSPHATE NUCLEOTIDASE 1"/>
    <property type="match status" value="1"/>
</dbReference>
<dbReference type="EMBL" id="JAETXX010000004">
    <property type="protein sequence ID" value="MCF8714912.1"/>
    <property type="molecule type" value="Genomic_DNA"/>
</dbReference>
<accession>A0ABS9J397</accession>
<comment type="subcellular location">
    <subcellularLocation>
        <location evidence="4">Cell membrane</location>
        <topology evidence="4">Peripheral membrane protein</topology>
        <orientation evidence="4">Cytoplasmic side</orientation>
    </subcellularLocation>
</comment>
<comment type="cofactor">
    <cofactor evidence="4">
        <name>Mg(2+)</name>
        <dbReference type="ChEBI" id="CHEBI:18420"/>
    </cofactor>
</comment>
<dbReference type="PROSITE" id="PS00629">
    <property type="entry name" value="IMP_1"/>
    <property type="match status" value="1"/>
</dbReference>
<feature type="binding site" evidence="4">
    <location>
        <position position="90"/>
    </location>
    <ligand>
        <name>Mg(2+)</name>
        <dbReference type="ChEBI" id="CHEBI:18420"/>
        <label>1</label>
    </ligand>
</feature>
<dbReference type="Proteomes" id="UP000829517">
    <property type="component" value="Unassembled WGS sequence"/>
</dbReference>
<organism evidence="5 6">
    <name type="scientific">Joostella atrarenae</name>
    <dbReference type="NCBI Taxonomy" id="679257"/>
    <lineage>
        <taxon>Bacteria</taxon>
        <taxon>Pseudomonadati</taxon>
        <taxon>Bacteroidota</taxon>
        <taxon>Flavobacteriia</taxon>
        <taxon>Flavobacteriales</taxon>
        <taxon>Flavobacteriaceae</taxon>
        <taxon>Joostella</taxon>
    </lineage>
</organism>
<comment type="function">
    <text evidence="4">Converts adenosine-3',5'-bisphosphate (PAP) to AMP.</text>
</comment>
<keyword evidence="4 5" id="KW-0378">Hydrolase</keyword>
<name>A0ABS9J397_9FLAO</name>
<dbReference type="InterPro" id="IPR006240">
    <property type="entry name" value="CysQ"/>
</dbReference>
<keyword evidence="3 4" id="KW-0460">Magnesium</keyword>
<gene>
    <name evidence="4 5" type="primary">cysQ</name>
    <name evidence="5" type="ORF">JM658_08730</name>
</gene>
<feature type="binding site" evidence="4">
    <location>
        <position position="68"/>
    </location>
    <ligand>
        <name>substrate</name>
    </ligand>
</feature>
<keyword evidence="4" id="KW-1003">Cell membrane</keyword>
<keyword evidence="4" id="KW-0472">Membrane</keyword>
<dbReference type="SUPFAM" id="SSF56655">
    <property type="entry name" value="Carbohydrate phosphatase"/>
    <property type="match status" value="1"/>
</dbReference>
<dbReference type="HAMAP" id="MF_02095">
    <property type="entry name" value="CysQ"/>
    <property type="match status" value="1"/>
</dbReference>
<dbReference type="InterPro" id="IPR020583">
    <property type="entry name" value="Inositol_monoP_metal-BS"/>
</dbReference>
<feature type="binding site" evidence="4">
    <location>
        <position position="226"/>
    </location>
    <ligand>
        <name>Mg(2+)</name>
        <dbReference type="ChEBI" id="CHEBI:18420"/>
        <label>2</label>
    </ligand>
</feature>
<evidence type="ECO:0000256" key="4">
    <source>
        <dbReference type="HAMAP-Rule" id="MF_02095"/>
    </source>
</evidence>
<evidence type="ECO:0000256" key="2">
    <source>
        <dbReference type="ARBA" id="ARBA00022723"/>
    </source>
</evidence>
<dbReference type="Gene3D" id="3.40.190.80">
    <property type="match status" value="1"/>
</dbReference>
<feature type="binding site" evidence="4">
    <location>
        <position position="88"/>
    </location>
    <ligand>
        <name>Mg(2+)</name>
        <dbReference type="ChEBI" id="CHEBI:18420"/>
        <label>2</label>
    </ligand>
</feature>
<dbReference type="InterPro" id="IPR000760">
    <property type="entry name" value="Inositol_monophosphatase-like"/>
</dbReference>